<evidence type="ECO:0000313" key="3">
    <source>
        <dbReference type="Proteomes" id="UP000286246"/>
    </source>
</evidence>
<sequence length="92" mass="10002">MKKIFNKIGQVLQMVLAAPVKLPGKALNILKYVALGLGVLEKVLEEKKPPSEINLPDSRSATKTLQESVDKNSSSGNNIGITVKKGRLDEME</sequence>
<organism evidence="2 3">
    <name type="scientific">Sphingobacterium detergens</name>
    <dbReference type="NCBI Taxonomy" id="1145106"/>
    <lineage>
        <taxon>Bacteria</taxon>
        <taxon>Pseudomonadati</taxon>
        <taxon>Bacteroidota</taxon>
        <taxon>Sphingobacteriia</taxon>
        <taxon>Sphingobacteriales</taxon>
        <taxon>Sphingobacteriaceae</taxon>
        <taxon>Sphingobacterium</taxon>
    </lineage>
</organism>
<accession>A0A420AR15</accession>
<dbReference type="EMBL" id="RAPY01000004">
    <property type="protein sequence ID" value="RKE46855.1"/>
    <property type="molecule type" value="Genomic_DNA"/>
</dbReference>
<keyword evidence="3" id="KW-1185">Reference proteome</keyword>
<proteinExistence type="predicted"/>
<dbReference type="RefSeq" id="WP_120260707.1">
    <property type="nucleotide sequence ID" value="NZ_RAPY01000004.1"/>
</dbReference>
<evidence type="ECO:0000313" key="2">
    <source>
        <dbReference type="EMBL" id="RKE46855.1"/>
    </source>
</evidence>
<dbReference type="AlphaFoldDB" id="A0A420AR15"/>
<comment type="caution">
    <text evidence="2">The sequence shown here is derived from an EMBL/GenBank/DDBJ whole genome shotgun (WGS) entry which is preliminary data.</text>
</comment>
<feature type="region of interest" description="Disordered" evidence="1">
    <location>
        <begin position="50"/>
        <end position="92"/>
    </location>
</feature>
<reference evidence="2 3" key="1">
    <citation type="submission" date="2018-09" db="EMBL/GenBank/DDBJ databases">
        <title>Genomic Encyclopedia of Type Strains, Phase III (KMG-III): the genomes of soil and plant-associated and newly described type strains.</title>
        <authorList>
            <person name="Whitman W."/>
        </authorList>
    </citation>
    <scope>NUCLEOTIDE SEQUENCE [LARGE SCALE GENOMIC DNA]</scope>
    <source>
        <strain evidence="2 3">CECT 7938</strain>
    </source>
</reference>
<evidence type="ECO:0000256" key="1">
    <source>
        <dbReference type="SAM" id="MobiDB-lite"/>
    </source>
</evidence>
<dbReference type="Proteomes" id="UP000286246">
    <property type="component" value="Unassembled WGS sequence"/>
</dbReference>
<name>A0A420AR15_SPHD1</name>
<gene>
    <name evidence="2" type="ORF">DFQ12_4011</name>
</gene>
<feature type="compositionally biased region" description="Polar residues" evidence="1">
    <location>
        <begin position="57"/>
        <end position="80"/>
    </location>
</feature>
<protein>
    <submittedName>
        <fullName evidence="2">Uncharacterized protein</fullName>
    </submittedName>
</protein>
<dbReference type="OrthoDB" id="713836at2"/>